<accession>A0A2T6KAX9</accession>
<evidence type="ECO:0000313" key="2">
    <source>
        <dbReference type="Proteomes" id="UP000244523"/>
    </source>
</evidence>
<reference evidence="1 2" key="1">
    <citation type="submission" date="2018-04" db="EMBL/GenBank/DDBJ databases">
        <title>Genomic Encyclopedia of Archaeal and Bacterial Type Strains, Phase II (KMG-II): from individual species to whole genera.</title>
        <authorList>
            <person name="Goeker M."/>
        </authorList>
    </citation>
    <scope>NUCLEOTIDE SEQUENCE [LARGE SCALE GENOMIC DNA]</scope>
    <source>
        <strain evidence="1 2">DSM 29955</strain>
    </source>
</reference>
<dbReference type="OrthoDB" id="7652274at2"/>
<protein>
    <submittedName>
        <fullName evidence="1">Uncharacterized protein</fullName>
    </submittedName>
</protein>
<dbReference type="RefSeq" id="WP_108387414.1">
    <property type="nucleotide sequence ID" value="NZ_QBUD01000011.1"/>
</dbReference>
<name>A0A2T6KAX9_9RHOB</name>
<gene>
    <name evidence="1" type="ORF">C8N45_11111</name>
</gene>
<dbReference type="AlphaFoldDB" id="A0A2T6KAX9"/>
<comment type="caution">
    <text evidence="1">The sequence shown here is derived from an EMBL/GenBank/DDBJ whole genome shotgun (WGS) entry which is preliminary data.</text>
</comment>
<sequence>MKRTNQKQQAQEAKAPALIAYHVPERDKAPWTRIGAAWDHKDERGFTLQLNLVPVAAGRIVLREFDPKMIEEEEGAE</sequence>
<proteinExistence type="predicted"/>
<dbReference type="EMBL" id="QBUD01000011">
    <property type="protein sequence ID" value="PUB12034.1"/>
    <property type="molecule type" value="Genomic_DNA"/>
</dbReference>
<dbReference type="Proteomes" id="UP000244523">
    <property type="component" value="Unassembled WGS sequence"/>
</dbReference>
<keyword evidence="2" id="KW-1185">Reference proteome</keyword>
<evidence type="ECO:0000313" key="1">
    <source>
        <dbReference type="EMBL" id="PUB12034.1"/>
    </source>
</evidence>
<organism evidence="1 2">
    <name type="scientific">Yoonia sediminilitoris</name>
    <dbReference type="NCBI Taxonomy" id="1286148"/>
    <lineage>
        <taxon>Bacteria</taxon>
        <taxon>Pseudomonadati</taxon>
        <taxon>Pseudomonadota</taxon>
        <taxon>Alphaproteobacteria</taxon>
        <taxon>Rhodobacterales</taxon>
        <taxon>Paracoccaceae</taxon>
        <taxon>Yoonia</taxon>
    </lineage>
</organism>